<dbReference type="Pfam" id="PF11838">
    <property type="entry name" value="ERAP1_C"/>
    <property type="match status" value="1"/>
</dbReference>
<dbReference type="InterPro" id="IPR042097">
    <property type="entry name" value="Aminopeptidase_N-like_N_sf"/>
</dbReference>
<keyword evidence="9 16" id="KW-0378">Hydrolase</keyword>
<dbReference type="PANTHER" id="PTHR11533">
    <property type="entry name" value="PROTEASE M1 ZINC METALLOPROTEASE"/>
    <property type="match status" value="1"/>
</dbReference>
<dbReference type="InterPro" id="IPR027268">
    <property type="entry name" value="Peptidase_M4/M1_CTD_sf"/>
</dbReference>
<dbReference type="GO" id="GO:0008270">
    <property type="term" value="F:zinc ion binding"/>
    <property type="evidence" value="ECO:0007669"/>
    <property type="project" value="InterPro"/>
</dbReference>
<keyword evidence="6 16" id="KW-0031">Aminopeptidase</keyword>
<keyword evidence="7" id="KW-0645">Protease</keyword>
<keyword evidence="10" id="KW-0862">Zinc</keyword>
<evidence type="ECO:0000256" key="6">
    <source>
        <dbReference type="ARBA" id="ARBA00022438"/>
    </source>
</evidence>
<dbReference type="SUPFAM" id="SSF55486">
    <property type="entry name" value="Metalloproteases ('zincins'), catalytic domain"/>
    <property type="match status" value="1"/>
</dbReference>
<dbReference type="EMBL" id="JACKXE010000001">
    <property type="protein sequence ID" value="MBB6627072.1"/>
    <property type="molecule type" value="Genomic_DNA"/>
</dbReference>
<dbReference type="InterPro" id="IPR001930">
    <property type="entry name" value="Peptidase_M1"/>
</dbReference>
<protein>
    <recommendedName>
        <fullName evidence="5">Aminopeptidase N</fullName>
        <ecNumber evidence="4">3.4.11.2</ecNumber>
    </recommendedName>
    <alternativeName>
        <fullName evidence="12">Alanine aminopeptidase</fullName>
    </alternativeName>
    <alternativeName>
        <fullName evidence="13">Lysyl aminopeptidase</fullName>
    </alternativeName>
</protein>
<comment type="cofactor">
    <cofactor evidence="2">
        <name>Zn(2+)</name>
        <dbReference type="ChEBI" id="CHEBI:29105"/>
    </cofactor>
</comment>
<evidence type="ECO:0000256" key="12">
    <source>
        <dbReference type="ARBA" id="ARBA00029811"/>
    </source>
</evidence>
<evidence type="ECO:0000259" key="14">
    <source>
        <dbReference type="Pfam" id="PF01433"/>
    </source>
</evidence>
<evidence type="ECO:0000256" key="5">
    <source>
        <dbReference type="ARBA" id="ARBA00015611"/>
    </source>
</evidence>
<dbReference type="Gene3D" id="2.60.40.1730">
    <property type="entry name" value="tricorn interacting facor f3 domain"/>
    <property type="match status" value="1"/>
</dbReference>
<dbReference type="SUPFAM" id="SSF63737">
    <property type="entry name" value="Leukotriene A4 hydrolase N-terminal domain"/>
    <property type="match status" value="1"/>
</dbReference>
<comment type="caution">
    <text evidence="16">The sequence shown here is derived from an EMBL/GenBank/DDBJ whole genome shotgun (WGS) entry which is preliminary data.</text>
</comment>
<evidence type="ECO:0000256" key="13">
    <source>
        <dbReference type="ARBA" id="ARBA00031533"/>
    </source>
</evidence>
<dbReference type="Proteomes" id="UP000523955">
    <property type="component" value="Unassembled WGS sequence"/>
</dbReference>
<dbReference type="GO" id="GO:0005615">
    <property type="term" value="C:extracellular space"/>
    <property type="evidence" value="ECO:0007669"/>
    <property type="project" value="TreeGrafter"/>
</dbReference>
<evidence type="ECO:0000256" key="1">
    <source>
        <dbReference type="ARBA" id="ARBA00000098"/>
    </source>
</evidence>
<dbReference type="InterPro" id="IPR012778">
    <property type="entry name" value="Pept_M1_aminopeptidase"/>
</dbReference>
<reference evidence="16 17" key="1">
    <citation type="submission" date="2020-08" db="EMBL/GenBank/DDBJ databases">
        <authorList>
            <person name="Seo M.-J."/>
        </authorList>
    </citation>
    <scope>NUCLEOTIDE SEQUENCE [LARGE SCALE GENOMIC DNA]</scope>
    <source>
        <strain evidence="16 17">KIGAM211</strain>
    </source>
</reference>
<name>A0A7X0VAM2_9ACTN</name>
<dbReference type="Pfam" id="PF01433">
    <property type="entry name" value="Peptidase_M1"/>
    <property type="match status" value="1"/>
</dbReference>
<comment type="catalytic activity">
    <reaction evidence="1">
        <text>Release of an N-terminal amino acid, Xaa-|-Yaa- from a peptide, amide or arylamide. Xaa is preferably Ala, but may be most amino acids including Pro (slow action). When a terminal hydrophobic residue is followed by a prolyl residue, the two may be released as an intact Xaa-Pro dipeptide.</text>
        <dbReference type="EC" id="3.4.11.2"/>
    </reaction>
</comment>
<accession>A0A7X0VAM2</accession>
<feature type="domain" description="Peptidase M1 membrane alanine aminopeptidase" evidence="14">
    <location>
        <begin position="221"/>
        <end position="435"/>
    </location>
</feature>
<evidence type="ECO:0000256" key="8">
    <source>
        <dbReference type="ARBA" id="ARBA00022723"/>
    </source>
</evidence>
<evidence type="ECO:0000313" key="16">
    <source>
        <dbReference type="EMBL" id="MBB6627072.1"/>
    </source>
</evidence>
<evidence type="ECO:0000313" key="17">
    <source>
        <dbReference type="Proteomes" id="UP000523955"/>
    </source>
</evidence>
<evidence type="ECO:0000259" key="15">
    <source>
        <dbReference type="Pfam" id="PF11838"/>
    </source>
</evidence>
<dbReference type="GO" id="GO:0016020">
    <property type="term" value="C:membrane"/>
    <property type="evidence" value="ECO:0007669"/>
    <property type="project" value="TreeGrafter"/>
</dbReference>
<dbReference type="RefSeq" id="WP_185252272.1">
    <property type="nucleotide sequence ID" value="NZ_JACKXE010000001.1"/>
</dbReference>
<evidence type="ECO:0000256" key="7">
    <source>
        <dbReference type="ARBA" id="ARBA00022670"/>
    </source>
</evidence>
<dbReference type="PRINTS" id="PR00756">
    <property type="entry name" value="ALADIPTASE"/>
</dbReference>
<keyword evidence="11" id="KW-0482">Metalloprotease</keyword>
<feature type="domain" description="ERAP1-like C-terminal" evidence="15">
    <location>
        <begin position="503"/>
        <end position="794"/>
    </location>
</feature>
<dbReference type="GO" id="GO:0042277">
    <property type="term" value="F:peptide binding"/>
    <property type="evidence" value="ECO:0007669"/>
    <property type="project" value="TreeGrafter"/>
</dbReference>
<organism evidence="16 17">
    <name type="scientific">Nocardioides luti</name>
    <dbReference type="NCBI Taxonomy" id="2761101"/>
    <lineage>
        <taxon>Bacteria</taxon>
        <taxon>Bacillati</taxon>
        <taxon>Actinomycetota</taxon>
        <taxon>Actinomycetes</taxon>
        <taxon>Propionibacteriales</taxon>
        <taxon>Nocardioidaceae</taxon>
        <taxon>Nocardioides</taxon>
    </lineage>
</organism>
<dbReference type="GO" id="GO:0005737">
    <property type="term" value="C:cytoplasm"/>
    <property type="evidence" value="ECO:0007669"/>
    <property type="project" value="TreeGrafter"/>
</dbReference>
<proteinExistence type="inferred from homology"/>
<sequence length="801" mass="87422">MSLTLVEARARAAQLSDVSYAVELDLTDEGSFRCRTTVRFASSGPTTFLELARAEDLVVRVNGSAVEPSYASDRIALEGLLERNEVVVEARLPYVSDGDGMHAMTDPADGERYVSAYCGMDIAHRVFACFDQNDLKAPVSLTVTADPAWTVLANGLLTSVSDDGATRTFATTPPIPVALFVACAGPWHSVTWEHAALPFGWHARRSQAAELDRDAAELRTTTNDCFDHFAVLFEEPYAFDSYDQVFVPGLNWGAMELPGCVLWADELLPRGVITDGERTDRATVVAHEMAHMWFGDLVTMTWWEDTWLQESFADYMGYRVAEDGAGFAGTWVSHEASRKPGAYEADERRSTHPVAPEAEEIVDVATAMTNFDAISYSKGNSVLRQLVTWLGDEAFLAGVNRYLARHRFGNATLRDFVAALDESSDRDVHGWVDVWLRASGFDTLRVTLDGDVPVLAREGRRPHRLRVTAYDDELVERDSRMVDLGDEPVRLDDWAGLVVVPHAQGESFARLRLDERSWSAVAGGLHRIDDALTRAVLWSAALDLAHTRELSPDDFLALVATNLPHETNATIVGSVLRRVHRGLLVRRVPADRTATAVDTLAAACDAGLAAGPDAELTTAFTRGLAATSRDADRLRGWLADGRADSDVDLDPALRWTVVHRLAEIGELDEAEIAAEEAHDTSASGAQAAATARAARPTDGAKAAAWAAMTAPDVSNRMFSALAQGLWSPEQAGLLAPYVQRYLAEGPALAARGQAFSLVIGWSFPTVAFDAEQVAALRHTLDTAEVPTVLRRSWEDRYDDLS</sequence>
<dbReference type="InterPro" id="IPR024571">
    <property type="entry name" value="ERAP1-like_C_dom"/>
</dbReference>
<evidence type="ECO:0000256" key="4">
    <source>
        <dbReference type="ARBA" id="ARBA00012564"/>
    </source>
</evidence>
<dbReference type="CDD" id="cd09602">
    <property type="entry name" value="M1_APN"/>
    <property type="match status" value="1"/>
</dbReference>
<evidence type="ECO:0000256" key="3">
    <source>
        <dbReference type="ARBA" id="ARBA00010136"/>
    </source>
</evidence>
<keyword evidence="8" id="KW-0479">Metal-binding</keyword>
<dbReference type="InterPro" id="IPR014782">
    <property type="entry name" value="Peptidase_M1_dom"/>
</dbReference>
<dbReference type="GO" id="GO:0016285">
    <property type="term" value="F:alanyl aminopeptidase activity"/>
    <property type="evidence" value="ECO:0007669"/>
    <property type="project" value="UniProtKB-EC"/>
</dbReference>
<dbReference type="EC" id="3.4.11.2" evidence="4"/>
<dbReference type="GO" id="GO:0043171">
    <property type="term" value="P:peptide catabolic process"/>
    <property type="evidence" value="ECO:0007669"/>
    <property type="project" value="TreeGrafter"/>
</dbReference>
<dbReference type="GO" id="GO:0070006">
    <property type="term" value="F:metalloaminopeptidase activity"/>
    <property type="evidence" value="ECO:0007669"/>
    <property type="project" value="TreeGrafter"/>
</dbReference>
<keyword evidence="17" id="KW-1185">Reference proteome</keyword>
<evidence type="ECO:0000256" key="11">
    <source>
        <dbReference type="ARBA" id="ARBA00023049"/>
    </source>
</evidence>
<comment type="similarity">
    <text evidence="3">Belongs to the peptidase M1 family.</text>
</comment>
<dbReference type="Gene3D" id="1.10.390.10">
    <property type="entry name" value="Neutral Protease Domain 2"/>
    <property type="match status" value="1"/>
</dbReference>
<dbReference type="NCBIfam" id="TIGR02412">
    <property type="entry name" value="pepN_strep_liv"/>
    <property type="match status" value="1"/>
</dbReference>
<dbReference type="InterPro" id="IPR050344">
    <property type="entry name" value="Peptidase_M1_aminopeptidases"/>
</dbReference>
<evidence type="ECO:0000256" key="9">
    <source>
        <dbReference type="ARBA" id="ARBA00022801"/>
    </source>
</evidence>
<evidence type="ECO:0000256" key="2">
    <source>
        <dbReference type="ARBA" id="ARBA00001947"/>
    </source>
</evidence>
<gene>
    <name evidence="16" type="primary">pepN</name>
    <name evidence="16" type="ORF">H5V45_07025</name>
</gene>
<dbReference type="GO" id="GO:0006508">
    <property type="term" value="P:proteolysis"/>
    <property type="evidence" value="ECO:0007669"/>
    <property type="project" value="UniProtKB-KW"/>
</dbReference>
<dbReference type="PANTHER" id="PTHR11533:SF174">
    <property type="entry name" value="PUROMYCIN-SENSITIVE AMINOPEPTIDASE-RELATED"/>
    <property type="match status" value="1"/>
</dbReference>
<evidence type="ECO:0000256" key="10">
    <source>
        <dbReference type="ARBA" id="ARBA00022833"/>
    </source>
</evidence>
<dbReference type="AlphaFoldDB" id="A0A7X0VAM2"/>